<evidence type="ECO:0000313" key="4">
    <source>
        <dbReference type="EMBL" id="AKJ65388.1"/>
    </source>
</evidence>
<keyword evidence="4" id="KW-0378">Hydrolase</keyword>
<dbReference type="InterPro" id="IPR023485">
    <property type="entry name" value="Ptyr_pPase"/>
</dbReference>
<dbReference type="EC" id="3.1.3.48" evidence="1"/>
<dbReference type="RefSeq" id="WP_052882624.1">
    <property type="nucleotide sequence ID" value="NZ_CP010904.1"/>
</dbReference>
<dbReference type="InterPro" id="IPR036196">
    <property type="entry name" value="Ptyr_pPase_sf"/>
</dbReference>
<keyword evidence="5" id="KW-1185">Reference proteome</keyword>
<dbReference type="GO" id="GO:0004725">
    <property type="term" value="F:protein tyrosine phosphatase activity"/>
    <property type="evidence" value="ECO:0007669"/>
    <property type="project" value="UniProtKB-EC"/>
</dbReference>
<evidence type="ECO:0000256" key="2">
    <source>
        <dbReference type="ARBA" id="ARBA00051722"/>
    </source>
</evidence>
<dbReference type="SUPFAM" id="SSF52788">
    <property type="entry name" value="Phosphotyrosine protein phosphatases I"/>
    <property type="match status" value="1"/>
</dbReference>
<dbReference type="KEGG" id="vbl:L21SP4_02160"/>
<dbReference type="PANTHER" id="PTHR11717">
    <property type="entry name" value="LOW MOLECULAR WEIGHT PROTEIN TYROSINE PHOSPHATASE"/>
    <property type="match status" value="1"/>
</dbReference>
<gene>
    <name evidence="4" type="primary">ptp</name>
    <name evidence="4" type="ORF">L21SP4_02160</name>
</gene>
<feature type="domain" description="Phosphotyrosine protein phosphatase I" evidence="3">
    <location>
        <begin position="8"/>
        <end position="161"/>
    </location>
</feature>
<dbReference type="PANTHER" id="PTHR11717:SF31">
    <property type="entry name" value="LOW MOLECULAR WEIGHT PROTEIN-TYROSINE-PHOSPHATASE ETP-RELATED"/>
    <property type="match status" value="1"/>
</dbReference>
<accession>A0A0G3EGC1</accession>
<protein>
    <recommendedName>
        <fullName evidence="1">protein-tyrosine-phosphatase</fullName>
        <ecNumber evidence="1">3.1.3.48</ecNumber>
    </recommendedName>
</protein>
<sequence>MFPFKRRFHILIVCRNNVTRSAFFEGYLIHYLRRYRPRALRKIALRSAGVQASEGNSAHAVVQFIARREGFRLTGHRSTPLSDRLLKWADLVLTMSAGQRDEILANWPETDGGKVYRLADYGWGEEDGGDLDMPDPTGREAEDFQGFVDRARTEADRLLYELVHRQII</sequence>
<dbReference type="AlphaFoldDB" id="A0A0G3EGC1"/>
<dbReference type="Gene3D" id="3.40.50.2300">
    <property type="match status" value="1"/>
</dbReference>
<dbReference type="Proteomes" id="UP000035268">
    <property type="component" value="Chromosome"/>
</dbReference>
<evidence type="ECO:0000259" key="3">
    <source>
        <dbReference type="SMART" id="SM00226"/>
    </source>
</evidence>
<dbReference type="SMART" id="SM00226">
    <property type="entry name" value="LMWPc"/>
    <property type="match status" value="1"/>
</dbReference>
<organism evidence="4 5">
    <name type="scientific">Kiritimatiella glycovorans</name>
    <dbReference type="NCBI Taxonomy" id="1307763"/>
    <lineage>
        <taxon>Bacteria</taxon>
        <taxon>Pseudomonadati</taxon>
        <taxon>Kiritimatiellota</taxon>
        <taxon>Kiritimatiellia</taxon>
        <taxon>Kiritimatiellales</taxon>
        <taxon>Kiritimatiellaceae</taxon>
        <taxon>Kiritimatiella</taxon>
    </lineage>
</organism>
<dbReference type="OrthoDB" id="9788312at2"/>
<dbReference type="InterPro" id="IPR050438">
    <property type="entry name" value="LMW_PTPase"/>
</dbReference>
<reference evidence="4 5" key="2">
    <citation type="journal article" date="2016" name="ISME J.">
        <title>Characterization of the first cultured representative of Verrucomicrobia subdivision 5 indicates the proposal of a novel phylum.</title>
        <authorList>
            <person name="Spring S."/>
            <person name="Bunk B."/>
            <person name="Sproer C."/>
            <person name="Schumann P."/>
            <person name="Rohde M."/>
            <person name="Tindall B.J."/>
            <person name="Klenk H.P."/>
        </authorList>
    </citation>
    <scope>NUCLEOTIDE SEQUENCE [LARGE SCALE GENOMIC DNA]</scope>
    <source>
        <strain evidence="4 5">L21-Fru-AB</strain>
    </source>
</reference>
<proteinExistence type="predicted"/>
<evidence type="ECO:0000256" key="1">
    <source>
        <dbReference type="ARBA" id="ARBA00013064"/>
    </source>
</evidence>
<reference evidence="5" key="1">
    <citation type="submission" date="2015-02" db="EMBL/GenBank/DDBJ databases">
        <title>Description and complete genome sequence of the first cultured representative of the subdivision 5 of the Verrucomicrobia phylum.</title>
        <authorList>
            <person name="Spring S."/>
            <person name="Bunk B."/>
            <person name="Sproer C."/>
            <person name="Klenk H.-P."/>
        </authorList>
    </citation>
    <scope>NUCLEOTIDE SEQUENCE [LARGE SCALE GENOMIC DNA]</scope>
    <source>
        <strain evidence="5">L21-Fru-AB</strain>
    </source>
</reference>
<comment type="catalytic activity">
    <reaction evidence="2">
        <text>O-phospho-L-tyrosyl-[protein] + H2O = L-tyrosyl-[protein] + phosphate</text>
        <dbReference type="Rhea" id="RHEA:10684"/>
        <dbReference type="Rhea" id="RHEA-COMP:10136"/>
        <dbReference type="Rhea" id="RHEA-COMP:20101"/>
        <dbReference type="ChEBI" id="CHEBI:15377"/>
        <dbReference type="ChEBI" id="CHEBI:43474"/>
        <dbReference type="ChEBI" id="CHEBI:46858"/>
        <dbReference type="ChEBI" id="CHEBI:61978"/>
        <dbReference type="EC" id="3.1.3.48"/>
    </reaction>
</comment>
<dbReference type="EMBL" id="CP010904">
    <property type="protein sequence ID" value="AKJ65388.1"/>
    <property type="molecule type" value="Genomic_DNA"/>
</dbReference>
<name>A0A0G3EGC1_9BACT</name>
<evidence type="ECO:0000313" key="5">
    <source>
        <dbReference type="Proteomes" id="UP000035268"/>
    </source>
</evidence>
<dbReference type="STRING" id="1307763.L21SP4_02160"/>
<dbReference type="Pfam" id="PF01451">
    <property type="entry name" value="LMWPc"/>
    <property type="match status" value="1"/>
</dbReference>